<proteinExistence type="predicted"/>
<evidence type="ECO:0000259" key="2">
    <source>
        <dbReference type="Pfam" id="PF00472"/>
    </source>
</evidence>
<evidence type="ECO:0000313" key="4">
    <source>
        <dbReference type="Proteomes" id="UP000008555"/>
    </source>
</evidence>
<dbReference type="RefSeq" id="WP_005772466.1">
    <property type="nucleotide sequence ID" value="NC_009727.1"/>
</dbReference>
<dbReference type="GO" id="GO:0004045">
    <property type="term" value="F:peptidyl-tRNA hydrolase activity"/>
    <property type="evidence" value="ECO:0007669"/>
    <property type="project" value="TreeGrafter"/>
</dbReference>
<dbReference type="Proteomes" id="UP000008555">
    <property type="component" value="Chromosome"/>
</dbReference>
<keyword evidence="3" id="KW-0378">Hydrolase</keyword>
<feature type="compositionally biased region" description="Basic residues" evidence="1">
    <location>
        <begin position="114"/>
        <end position="131"/>
    </location>
</feature>
<dbReference type="GO" id="GO:0043022">
    <property type="term" value="F:ribosome binding"/>
    <property type="evidence" value="ECO:0007669"/>
    <property type="project" value="TreeGrafter"/>
</dbReference>
<dbReference type="Gene3D" id="3.30.160.20">
    <property type="match status" value="1"/>
</dbReference>
<dbReference type="EMBL" id="CP000733">
    <property type="protein sequence ID" value="ABS76866.1"/>
    <property type="molecule type" value="Genomic_DNA"/>
</dbReference>
<dbReference type="InterPro" id="IPR000352">
    <property type="entry name" value="Pep_chain_release_fac_I"/>
</dbReference>
<organism evidence="3 4">
    <name type="scientific">Coxiella burnetii (strain Dugway 5J108-111)</name>
    <dbReference type="NCBI Taxonomy" id="434922"/>
    <lineage>
        <taxon>Bacteria</taxon>
        <taxon>Pseudomonadati</taxon>
        <taxon>Pseudomonadota</taxon>
        <taxon>Gammaproteobacteria</taxon>
        <taxon>Legionellales</taxon>
        <taxon>Coxiellaceae</taxon>
        <taxon>Coxiella</taxon>
    </lineage>
</organism>
<dbReference type="HOGENOM" id="CLU_089470_3_2_6"/>
<dbReference type="Pfam" id="PF00472">
    <property type="entry name" value="RF-1"/>
    <property type="match status" value="1"/>
</dbReference>
<dbReference type="SUPFAM" id="SSF110916">
    <property type="entry name" value="Peptidyl-tRNA hydrolase domain-like"/>
    <property type="match status" value="1"/>
</dbReference>
<evidence type="ECO:0000313" key="3">
    <source>
        <dbReference type="EMBL" id="ABS76866.1"/>
    </source>
</evidence>
<evidence type="ECO:0000256" key="1">
    <source>
        <dbReference type="SAM" id="MobiDB-lite"/>
    </source>
</evidence>
<feature type="compositionally biased region" description="Basic residues" evidence="1">
    <location>
        <begin position="95"/>
        <end position="106"/>
    </location>
</feature>
<dbReference type="AlphaFoldDB" id="A9KEG2"/>
<dbReference type="GO" id="GO:0003747">
    <property type="term" value="F:translation release factor activity"/>
    <property type="evidence" value="ECO:0007669"/>
    <property type="project" value="InterPro"/>
</dbReference>
<gene>
    <name evidence="3" type="ordered locus">CBUD_1644</name>
</gene>
<dbReference type="KEGG" id="cbd:CBUD_1644"/>
<reference evidence="3 4" key="1">
    <citation type="journal article" date="2009" name="Infect. Immun.">
        <title>Comparative genomics reveal extensive transposon-mediated genomic plasticity and diversity among potential effector proteins within the genus Coxiella.</title>
        <authorList>
            <person name="Beare P.A."/>
            <person name="Unsworth N."/>
            <person name="Andoh M."/>
            <person name="Voth D.E."/>
            <person name="Omsland A."/>
            <person name="Gilk S.D."/>
            <person name="Williams K.P."/>
            <person name="Sobral B.W."/>
            <person name="Kupko J.J.III."/>
            <person name="Porcella S.F."/>
            <person name="Samuel J.E."/>
            <person name="Heinzen R.A."/>
        </authorList>
    </citation>
    <scope>NUCLEOTIDE SEQUENCE [LARGE SCALE GENOMIC DNA]</scope>
    <source>
        <strain evidence="3 4">Dugway 5J108-111</strain>
    </source>
</reference>
<dbReference type="PANTHER" id="PTHR47814">
    <property type="entry name" value="PEPTIDYL-TRNA HYDROLASE ARFB"/>
    <property type="match status" value="1"/>
</dbReference>
<name>A9KEG2_COXBN</name>
<accession>A9KEG2</accession>
<dbReference type="NCBIfam" id="NF006718">
    <property type="entry name" value="PRK09256.1"/>
    <property type="match status" value="1"/>
</dbReference>
<dbReference type="GO" id="GO:0072344">
    <property type="term" value="P:rescue of stalled ribosome"/>
    <property type="evidence" value="ECO:0007669"/>
    <property type="project" value="TreeGrafter"/>
</dbReference>
<sequence>MTLLDENEVEWRFIRASGPGGQKVNKIATAAQLRFNVPKSSLPEEIKERLVAIAGNRINTEGELVITGRRYRTQKQNRQDALERLIHFVELAAQKPKKRKKTKPTRAAREKRLTNKHKRAETKRRRRGVDL</sequence>
<dbReference type="FunFam" id="3.30.160.20:FF:000046">
    <property type="entry name" value="Peptidyl-tRNA hydrolase ICT1"/>
    <property type="match status" value="1"/>
</dbReference>
<protein>
    <submittedName>
        <fullName evidence="3">Peptidyl-tRNA hydrolase family protein</fullName>
    </submittedName>
</protein>
<feature type="region of interest" description="Disordered" evidence="1">
    <location>
        <begin position="93"/>
        <end position="131"/>
    </location>
</feature>
<feature type="domain" description="Prokaryotic-type class I peptide chain release factors" evidence="2">
    <location>
        <begin position="4"/>
        <end position="126"/>
    </location>
</feature>
<dbReference type="PANTHER" id="PTHR47814:SF1">
    <property type="entry name" value="PEPTIDYL-TRNA HYDROLASE ARFB"/>
    <property type="match status" value="1"/>
</dbReference>